<evidence type="ECO:0000256" key="3">
    <source>
        <dbReference type="ARBA" id="ARBA00022475"/>
    </source>
</evidence>
<dbReference type="Pfam" id="PF03773">
    <property type="entry name" value="ArsP_1"/>
    <property type="match status" value="1"/>
</dbReference>
<evidence type="ECO:0000256" key="7">
    <source>
        <dbReference type="SAM" id="Phobius"/>
    </source>
</evidence>
<dbReference type="KEGG" id="tli:Tlie_0017"/>
<keyword evidence="4 7" id="KW-0812">Transmembrane</keyword>
<evidence type="ECO:0000256" key="4">
    <source>
        <dbReference type="ARBA" id="ARBA00022692"/>
    </source>
</evidence>
<accession>G7V5D6</accession>
<evidence type="ECO:0000313" key="9">
    <source>
        <dbReference type="Proteomes" id="UP000005868"/>
    </source>
</evidence>
<dbReference type="Proteomes" id="UP000005868">
    <property type="component" value="Chromosome"/>
</dbReference>
<protein>
    <recommendedName>
        <fullName evidence="10">Permease</fullName>
    </recommendedName>
</protein>
<organism evidence="8 9">
    <name type="scientific">Thermovirga lienii (strain ATCC BAA-1197 / DSM 17291 / Cas60314)</name>
    <dbReference type="NCBI Taxonomy" id="580340"/>
    <lineage>
        <taxon>Bacteria</taxon>
        <taxon>Thermotogati</taxon>
        <taxon>Synergistota</taxon>
        <taxon>Synergistia</taxon>
        <taxon>Synergistales</taxon>
        <taxon>Thermovirgaceae</taxon>
        <taxon>Thermovirga</taxon>
    </lineage>
</organism>
<keyword evidence="9" id="KW-1185">Reference proteome</keyword>
<dbReference type="STRING" id="580340.Tlie_0017"/>
<evidence type="ECO:0000256" key="1">
    <source>
        <dbReference type="ARBA" id="ARBA00004651"/>
    </source>
</evidence>
<evidence type="ECO:0008006" key="10">
    <source>
        <dbReference type="Google" id="ProtNLM"/>
    </source>
</evidence>
<keyword evidence="5 7" id="KW-1133">Transmembrane helix</keyword>
<gene>
    <name evidence="8" type="ordered locus">Tlie_0017</name>
</gene>
<evidence type="ECO:0000256" key="2">
    <source>
        <dbReference type="ARBA" id="ARBA00006386"/>
    </source>
</evidence>
<dbReference type="InterPro" id="IPR005524">
    <property type="entry name" value="DUF318"/>
</dbReference>
<feature type="transmembrane region" description="Helical" evidence="7">
    <location>
        <begin position="103"/>
        <end position="123"/>
    </location>
</feature>
<reference evidence="9" key="1">
    <citation type="submission" date="2011-10" db="EMBL/GenBank/DDBJ databases">
        <title>The complete genome of chromosome of Thermovirga lienii DSM 17291.</title>
        <authorList>
            <consortium name="US DOE Joint Genome Institute (JGI-PGF)"/>
            <person name="Lucas S."/>
            <person name="Copeland A."/>
            <person name="Lapidus A."/>
            <person name="Glavina del Rio T."/>
            <person name="Dalin E."/>
            <person name="Tice H."/>
            <person name="Bruce D."/>
            <person name="Goodwin L."/>
            <person name="Pitluck S."/>
            <person name="Peters L."/>
            <person name="Mikhailova N."/>
            <person name="Saunders E."/>
            <person name="Kyrpides N."/>
            <person name="Mavromatis K."/>
            <person name="Ivanova N."/>
            <person name="Last F.I."/>
            <person name="Brettin T."/>
            <person name="Detter J.C."/>
            <person name="Han C."/>
            <person name="Larimer F."/>
            <person name="Land M."/>
            <person name="Hauser L."/>
            <person name="Markowitz V."/>
            <person name="Cheng J.-F."/>
            <person name="Hugenholtz P."/>
            <person name="Woyke T."/>
            <person name="Wu D."/>
            <person name="Spring S."/>
            <person name="Schroeder M."/>
            <person name="Brambilla E.-M."/>
            <person name="Klenk H.-P."/>
            <person name="Eisen J.A."/>
        </authorList>
    </citation>
    <scope>NUCLEOTIDE SEQUENCE [LARGE SCALE GENOMIC DNA]</scope>
    <source>
        <strain evidence="9">ATCC BAA-1197 / DSM 17291 / Cas60314</strain>
    </source>
</reference>
<feature type="transmembrane region" description="Helical" evidence="7">
    <location>
        <begin position="73"/>
        <end position="97"/>
    </location>
</feature>
<dbReference type="GO" id="GO:0005886">
    <property type="term" value="C:plasma membrane"/>
    <property type="evidence" value="ECO:0007669"/>
    <property type="project" value="UniProtKB-SubCell"/>
</dbReference>
<keyword evidence="6 7" id="KW-0472">Membrane</keyword>
<dbReference type="eggNOG" id="COG0701">
    <property type="taxonomic scope" value="Bacteria"/>
</dbReference>
<reference evidence="8 9" key="2">
    <citation type="journal article" date="2012" name="Stand. Genomic Sci.">
        <title>Genome sequence of the moderately thermophilic, amino-acid-degrading and sulfur-reducing bacterium Thermovirga lienii type strain (Cas60314(T)).</title>
        <authorList>
            <person name="Goker M."/>
            <person name="Saunders E."/>
            <person name="Lapidus A."/>
            <person name="Nolan M."/>
            <person name="Lucas S."/>
            <person name="Hammon N."/>
            <person name="Deshpande S."/>
            <person name="Cheng J.F."/>
            <person name="Han C."/>
            <person name="Tapia R."/>
            <person name="Goodwin L.A."/>
            <person name="Pitluck S."/>
            <person name="Liolios K."/>
            <person name="Mavromatis K."/>
            <person name="Pagani I."/>
            <person name="Ivanova N."/>
            <person name="Mikhailova N."/>
            <person name="Pati A."/>
            <person name="Chen A."/>
            <person name="Palaniappan K."/>
            <person name="Land M."/>
            <person name="Chang Y.J."/>
            <person name="Jeffries C.D."/>
            <person name="Brambilla E.M."/>
            <person name="Rohde M."/>
            <person name="Spring S."/>
            <person name="Detter J.C."/>
            <person name="Woyke T."/>
            <person name="Bristow J."/>
            <person name="Eisen J.A."/>
            <person name="Markowitz V."/>
            <person name="Hugenholtz P."/>
            <person name="Kyrpides N.C."/>
            <person name="Klenk H.P."/>
        </authorList>
    </citation>
    <scope>NUCLEOTIDE SEQUENCE [LARGE SCALE GENOMIC DNA]</scope>
    <source>
        <strain evidence="9">ATCC BAA-1197 / DSM 17291 / Cas60314</strain>
    </source>
</reference>
<evidence type="ECO:0000256" key="5">
    <source>
        <dbReference type="ARBA" id="ARBA00022989"/>
    </source>
</evidence>
<dbReference type="AlphaFoldDB" id="G7V5D6"/>
<comment type="subcellular location">
    <subcellularLocation>
        <location evidence="1">Cell membrane</location>
        <topology evidence="1">Multi-pass membrane protein</topology>
    </subcellularLocation>
</comment>
<sequence length="158" mass="17030">MYGLTALALLVSFICDREKTYRGISVGFNKLVKVTPPILLMVCLVSVALFFVNDQLVARLLGESQGGKVLGMFLASILGSITLMPGFVAFPLCGALLSKGVPYMVLSAFTTTLMMVGVLTVPLEKKYFGMKVTIIRNSASFFIALIVALMTGLFFGEI</sequence>
<feature type="transmembrane region" description="Helical" evidence="7">
    <location>
        <begin position="135"/>
        <end position="155"/>
    </location>
</feature>
<evidence type="ECO:0000256" key="6">
    <source>
        <dbReference type="ARBA" id="ARBA00023136"/>
    </source>
</evidence>
<keyword evidence="3" id="KW-1003">Cell membrane</keyword>
<dbReference type="HOGENOM" id="CLU_101297_2_0_0"/>
<dbReference type="EMBL" id="CP003096">
    <property type="protein sequence ID" value="AER65763.1"/>
    <property type="molecule type" value="Genomic_DNA"/>
</dbReference>
<comment type="similarity">
    <text evidence="2">Belongs to the UPF0718 family.</text>
</comment>
<evidence type="ECO:0000313" key="8">
    <source>
        <dbReference type="EMBL" id="AER65763.1"/>
    </source>
</evidence>
<proteinExistence type="inferred from homology"/>
<name>G7V5D6_THELD</name>
<feature type="transmembrane region" description="Helical" evidence="7">
    <location>
        <begin position="33"/>
        <end position="52"/>
    </location>
</feature>